<dbReference type="InterPro" id="IPR020569">
    <property type="entry name" value="UPF0029_Impact_CS"/>
</dbReference>
<dbReference type="Proteomes" id="UP000430508">
    <property type="component" value="Chromosome"/>
</dbReference>
<reference evidence="4 5" key="1">
    <citation type="submission" date="2019-12" db="EMBL/GenBank/DDBJ databases">
        <title>Sequence classification of anaerobic respiratory reductive dehalogenases: First we see many, then we see few.</title>
        <authorList>
            <person name="Molenda O."/>
            <person name="Puentes Jacome L.A."/>
            <person name="Cao X."/>
            <person name="Nesbo C.L."/>
            <person name="Tang S."/>
            <person name="Morson N."/>
            <person name="Patron J."/>
            <person name="Lomheim L."/>
            <person name="Wishart D.S."/>
            <person name="Edwards E.A."/>
        </authorList>
    </citation>
    <scope>NUCLEOTIDE SEQUENCE [LARGE SCALE GENOMIC DNA]</scope>
    <source>
        <strain evidence="4 5">12DCA</strain>
    </source>
</reference>
<dbReference type="Gene3D" id="3.30.230.30">
    <property type="entry name" value="Impact, N-terminal domain"/>
    <property type="match status" value="1"/>
</dbReference>
<dbReference type="NCBIfam" id="TIGR00257">
    <property type="entry name" value="IMPACT_YIGZ"/>
    <property type="match status" value="1"/>
</dbReference>
<dbReference type="InterPro" id="IPR020568">
    <property type="entry name" value="Ribosomal_Su5_D2-typ_SF"/>
</dbReference>
<dbReference type="AlphaFoldDB" id="A0A857DHD5"/>
<accession>A0A857DHD5</accession>
<sequence>MEAFKTIERETEAEQVVEKSRFIALVKYIEGTAEAEKNMKEIREVLPNARHYVYAYRIHEGRIEKASDDGEPQGTGGRPVMELLQHRQLWNIQIIVVRYFGGILLGTGGLTRAYGGTARLALENTAIVQLVPHRIYVLRIPYSWFEQIRYGLKQKGMESGNEKFSEEIDLEVYIRDGDQDTFTGWLHEFTNGQVSWKDAGAVLKSVSV</sequence>
<dbReference type="PROSITE" id="PS00910">
    <property type="entry name" value="UPF0029"/>
    <property type="match status" value="1"/>
</dbReference>
<dbReference type="GO" id="GO:0006446">
    <property type="term" value="P:regulation of translational initiation"/>
    <property type="evidence" value="ECO:0007669"/>
    <property type="project" value="TreeGrafter"/>
</dbReference>
<dbReference type="SUPFAM" id="SSF54211">
    <property type="entry name" value="Ribosomal protein S5 domain 2-like"/>
    <property type="match status" value="1"/>
</dbReference>
<dbReference type="InterPro" id="IPR015796">
    <property type="entry name" value="Impact_YigZ-like"/>
</dbReference>
<evidence type="ECO:0000259" key="3">
    <source>
        <dbReference type="Pfam" id="PF09186"/>
    </source>
</evidence>
<evidence type="ECO:0000313" key="5">
    <source>
        <dbReference type="Proteomes" id="UP000430508"/>
    </source>
</evidence>
<dbReference type="GO" id="GO:0005737">
    <property type="term" value="C:cytoplasm"/>
    <property type="evidence" value="ECO:0007669"/>
    <property type="project" value="TreeGrafter"/>
</dbReference>
<dbReference type="Pfam" id="PF09186">
    <property type="entry name" value="DUF1949"/>
    <property type="match status" value="1"/>
</dbReference>
<dbReference type="EMBL" id="CP046996">
    <property type="protein sequence ID" value="QHA00307.1"/>
    <property type="molecule type" value="Genomic_DNA"/>
</dbReference>
<dbReference type="InterPro" id="IPR035647">
    <property type="entry name" value="EFG_III/V"/>
</dbReference>
<comment type="similarity">
    <text evidence="1">Belongs to the IMPACT family.</text>
</comment>
<dbReference type="Pfam" id="PF01205">
    <property type="entry name" value="Impact_N"/>
    <property type="match status" value="1"/>
</dbReference>
<dbReference type="InterPro" id="IPR036956">
    <property type="entry name" value="Impact_N_sf"/>
</dbReference>
<dbReference type="RefSeq" id="WP_019225756.1">
    <property type="nucleotide sequence ID" value="NZ_CP046996.1"/>
</dbReference>
<dbReference type="PANTHER" id="PTHR16301">
    <property type="entry name" value="IMPACT-RELATED"/>
    <property type="match status" value="1"/>
</dbReference>
<dbReference type="Gene3D" id="3.30.70.240">
    <property type="match status" value="1"/>
</dbReference>
<organism evidence="4 5">
    <name type="scientific">Dehalobacter restrictus</name>
    <dbReference type="NCBI Taxonomy" id="55583"/>
    <lineage>
        <taxon>Bacteria</taxon>
        <taxon>Bacillati</taxon>
        <taxon>Bacillota</taxon>
        <taxon>Clostridia</taxon>
        <taxon>Eubacteriales</taxon>
        <taxon>Desulfitobacteriaceae</taxon>
        <taxon>Dehalobacter</taxon>
    </lineage>
</organism>
<dbReference type="InterPro" id="IPR015269">
    <property type="entry name" value="UPF0029_Impact_C"/>
</dbReference>
<feature type="domain" description="Impact N-terminal" evidence="2">
    <location>
        <begin position="19"/>
        <end position="122"/>
    </location>
</feature>
<dbReference type="PANTHER" id="PTHR16301:SF20">
    <property type="entry name" value="IMPACT FAMILY MEMBER YIGZ"/>
    <property type="match status" value="1"/>
</dbReference>
<evidence type="ECO:0000256" key="1">
    <source>
        <dbReference type="ARBA" id="ARBA00007665"/>
    </source>
</evidence>
<gene>
    <name evidence="4" type="ORF">GQ588_06480</name>
</gene>
<dbReference type="InterPro" id="IPR023582">
    <property type="entry name" value="Impact"/>
</dbReference>
<name>A0A857DHD5_9FIRM</name>
<protein>
    <submittedName>
        <fullName evidence="4">YigZ family protein</fullName>
    </submittedName>
</protein>
<feature type="domain" description="UPF0029" evidence="3">
    <location>
        <begin position="138"/>
        <end position="193"/>
    </location>
</feature>
<dbReference type="InterPro" id="IPR001498">
    <property type="entry name" value="Impact_N"/>
</dbReference>
<dbReference type="SUPFAM" id="SSF54980">
    <property type="entry name" value="EF-G C-terminal domain-like"/>
    <property type="match status" value="1"/>
</dbReference>
<evidence type="ECO:0000259" key="2">
    <source>
        <dbReference type="Pfam" id="PF01205"/>
    </source>
</evidence>
<proteinExistence type="inferred from homology"/>
<evidence type="ECO:0000313" key="4">
    <source>
        <dbReference type="EMBL" id="QHA00307.1"/>
    </source>
</evidence>